<dbReference type="PANTHER" id="PTHR31344:SF0">
    <property type="entry name" value="NUCLEAR PORE COMPLEX PROTEIN NUP205"/>
    <property type="match status" value="1"/>
</dbReference>
<protein>
    <submittedName>
        <fullName evidence="6">Nuclear pore complex protein Nup205-like</fullName>
    </submittedName>
</protein>
<dbReference type="EMBL" id="IACT01003685">
    <property type="protein sequence ID" value="LAC22914.1"/>
    <property type="molecule type" value="mRNA"/>
</dbReference>
<name>A0A2P2I4J7_9CRUS</name>
<dbReference type="InterPro" id="IPR016024">
    <property type="entry name" value="ARM-type_fold"/>
</dbReference>
<dbReference type="GO" id="GO:0006999">
    <property type="term" value="P:nuclear pore organization"/>
    <property type="evidence" value="ECO:0007669"/>
    <property type="project" value="TreeGrafter"/>
</dbReference>
<reference evidence="6" key="2">
    <citation type="journal article" date="2018" name="Biosci. Biotechnol. Biochem.">
        <title>Polysaccharide hydrolase of the hadal zone amphipods Hirondellea gigas.</title>
        <authorList>
            <person name="Kobayashi H."/>
            <person name="Nagahama T."/>
            <person name="Arai W."/>
            <person name="Sasagawa Y."/>
            <person name="Umeda M."/>
            <person name="Hayashi T."/>
            <person name="Nikaido I."/>
            <person name="Watanabe H."/>
            <person name="Oguri K."/>
            <person name="Kitazato H."/>
            <person name="Fujioka K."/>
            <person name="Kido Y."/>
            <person name="Takami H."/>
        </authorList>
    </citation>
    <scope>NUCLEOTIDE SEQUENCE</scope>
    <source>
        <tissue evidence="6">Whole body</tissue>
    </source>
</reference>
<evidence type="ECO:0000256" key="3">
    <source>
        <dbReference type="ARBA" id="ARBA00022448"/>
    </source>
</evidence>
<feature type="region of interest" description="Disordered" evidence="5">
    <location>
        <begin position="1707"/>
        <end position="1732"/>
    </location>
</feature>
<sequence>MSRGLWGSMVGLNQSIQQAVLAVSTVPGPSDTPDAIDSALRRVELAHQMNVALQRHRTTFVTLLHKPKSQADRDLLQRSMTEAVPIQGFSSPAKLPEAFVREALLIADMYSLNEMAALSLLKSAEEEKTLYPGMPRGLIAVLFYYDSREQFVNAFKTLIQARQGISWTLLEGNEELSVSITRYLKPMLNLNMIDKILELISNMDLTKEVELLQHNRALGDARHRKMVLDKFKSVRLLFAESLFYWAAQTPLEKDECRRLMAYLSKVKLAETGDGSLDQVTITLLMALLYSIESGHLLAVEDMTDALSSFPITSDKTFVAEIHRELQSGGREWECPGLKAVVQFAWAVSLANLRQVANSIQLTDYDAYIDDDELMLAEALKVNVFSFLEKSVLCKSNVPLDLFYCRRLHSMMADFIHRMPERVKYIKTKADENAQNIIAHLREGLQVPANLDQPFEQLLTCLAALYRSGPCDELIEEYWSENSAILSTGSFSSRQVALKNFVQLPRDFLPHSLFIPYVQFLRSLADTDHSAQRVYDFLRYNSHPGLQESNLSWDHFLGALSKYYHNLRIEQPVVDSIYRSSRSGRAITPQELDGLVSVLELLAVVVSHDEAARVDLSSRPAFSPIELCTGLLTCSVPISLKTQLIHVLAAFSKSPSVAVTVWQCMEAAGIVPAVDGTPGYANRGIKQDIEEVESRSEEFPLSQAMISLLISLVESGVPSQLATSMRGHGFNPYLQLVKQQIFIPHDSRTYRRAEERWVVAKICCTLFHKLVMSYQPTQKGSTSNASSQQPAHTLVLDFVQDSSLLRQLLNVLHDGVQILEQYVEVAGFEELQATLKLILEMFLKVLKYQRIILNSEENGTLLLIGLDKLLVSMNPRSGNCDHLGNITKLIGHHAVLPQHAAIACNLLSIVGNSLSGHKHLMPLLTSPSTATSTRQYLVQLIDHATLDDDHVEAATAALKLLKTFLNLPAPNLTHFFLGFLDGTGIRSGELRSDLLEPGVRGFPRTAMHAIIAVLPSLPPQLSELAYNLLHSLASHHSTAEATLRYLSSRDFVYRSLSSLPISVEETPDRILATSWILRIAALDLRYHASHKQRSQLNRLITVLVTGSESNPDATSDNMDGNLTWISNANGNTSSTRGILLSLLEGLELNVDPPQLLQCQYLTRAPELIKACEEGPNAEINVELLYQHLKQVLQDSGPTSAPITQKGPLESEIQTVLDHALARNAASTLLLSRRNLIEAWGQLTEVVVTVTPPDLLESPLHKAFLHAITLELTRRVLDDMARPDLTSLLVSTLLLLVTTLKNLYSPESHQTANPNYVSTLDAGESPQVPSALLLILRGLVECVAKFRHSHQSVRANVYAALLNFLKIYSTTASDSSSSSRTPSLVVATGENSIEQYHRESYDVVKEEMSQLLSVLCCEATAGHHLCRMLSLTCLSSIAALETRASPVLGCGSLLGNSVSALLDQLSQQGQLRRLLDGIEQDDVQLLSLVTAGGDLRPLYVWEARCALLAQIALNPDGARQLLQAGLIARFSKLQILSAGLEAGGGVTLGATKGAVRVCQAIVSSLGSQDWSAGSQVADFLSIHINTIGAVLQPPSSNLPLDTLALVAGVVASTAAAGQNNSSITLLYQHLLNLMPSLMPPHSTMPQDADQKTQILYLETLSSCLSCCSHHLLANPRTIIFQPMVETRNTKTLTLGTLLNALKFASNTFTESNDRSSNGTKESALQESSTQQHNKHEILLKKQELSSYIAESAAFILWRHLHTFLQQSSSGLSQQQPQLPHIADTRTALTLAHHHSKSLTTLQLSTLKEQVNEAFSELLPGLQSLHDEFAASTSHVAFLPAIVARIRKMLLVT</sequence>
<evidence type="ECO:0000313" key="6">
    <source>
        <dbReference type="EMBL" id="LAB68957.1"/>
    </source>
</evidence>
<dbReference type="SUPFAM" id="SSF48371">
    <property type="entry name" value="ARM repeat"/>
    <property type="match status" value="1"/>
</dbReference>
<dbReference type="Pfam" id="PF11894">
    <property type="entry name" value="Nup192"/>
    <property type="match status" value="1"/>
</dbReference>
<evidence type="ECO:0000256" key="4">
    <source>
        <dbReference type="ARBA" id="ARBA00023242"/>
    </source>
</evidence>
<dbReference type="GO" id="GO:0044611">
    <property type="term" value="C:nuclear pore inner ring"/>
    <property type="evidence" value="ECO:0007669"/>
    <property type="project" value="TreeGrafter"/>
</dbReference>
<feature type="compositionally biased region" description="Polar residues" evidence="5">
    <location>
        <begin position="1707"/>
        <end position="1729"/>
    </location>
</feature>
<proteinExistence type="evidence at transcript level"/>
<evidence type="ECO:0000256" key="1">
    <source>
        <dbReference type="ARBA" id="ARBA00004123"/>
    </source>
</evidence>
<dbReference type="PANTHER" id="PTHR31344">
    <property type="entry name" value="NUCLEAR PORE COMPLEX PROTEIN NUP205"/>
    <property type="match status" value="1"/>
</dbReference>
<organism evidence="6">
    <name type="scientific">Hirondellea gigas</name>
    <dbReference type="NCBI Taxonomy" id="1518452"/>
    <lineage>
        <taxon>Eukaryota</taxon>
        <taxon>Metazoa</taxon>
        <taxon>Ecdysozoa</taxon>
        <taxon>Arthropoda</taxon>
        <taxon>Crustacea</taxon>
        <taxon>Multicrustacea</taxon>
        <taxon>Malacostraca</taxon>
        <taxon>Eumalacostraca</taxon>
        <taxon>Peracarida</taxon>
        <taxon>Amphipoda</taxon>
        <taxon>Amphilochidea</taxon>
        <taxon>Lysianassida</taxon>
        <taxon>Lysianassidira</taxon>
        <taxon>Lysianassoidea</taxon>
        <taxon>Lysianassidae</taxon>
        <taxon>Hirondellea</taxon>
    </lineage>
</organism>
<keyword evidence="3" id="KW-0813">Transport</keyword>
<dbReference type="EMBL" id="IACF01003338">
    <property type="protein sequence ID" value="LAB68957.1"/>
    <property type="molecule type" value="mRNA"/>
</dbReference>
<reference evidence="7" key="1">
    <citation type="submission" date="2017-11" db="EMBL/GenBank/DDBJ databases">
        <title>The sensing device of the deep-sea amphipod.</title>
        <authorList>
            <person name="Kobayashi H."/>
            <person name="Nagahama T."/>
            <person name="Arai W."/>
            <person name="Sasagawa Y."/>
            <person name="Umeda M."/>
            <person name="Hayashi T."/>
            <person name="Nikaido I."/>
            <person name="Watanabe H."/>
            <person name="Oguri K."/>
            <person name="Kitazato H."/>
            <person name="Fujioka K."/>
            <person name="Kido Y."/>
            <person name="Takami H."/>
        </authorList>
    </citation>
    <scope>NUCLEOTIDE SEQUENCE</scope>
    <source>
        <tissue evidence="7">Whole body</tissue>
    </source>
</reference>
<evidence type="ECO:0000256" key="2">
    <source>
        <dbReference type="ARBA" id="ARBA00005892"/>
    </source>
</evidence>
<evidence type="ECO:0000313" key="7">
    <source>
        <dbReference type="EMBL" id="LAC22914.1"/>
    </source>
</evidence>
<comment type="subcellular location">
    <subcellularLocation>
        <location evidence="1">Nucleus</location>
    </subcellularLocation>
</comment>
<accession>A0A2P2I4J7</accession>
<evidence type="ECO:0000256" key="5">
    <source>
        <dbReference type="SAM" id="MobiDB-lite"/>
    </source>
</evidence>
<dbReference type="GO" id="GO:0017056">
    <property type="term" value="F:structural constituent of nuclear pore"/>
    <property type="evidence" value="ECO:0007669"/>
    <property type="project" value="TreeGrafter"/>
</dbReference>
<dbReference type="InterPro" id="IPR021827">
    <property type="entry name" value="Nup186/Nup192/Nup205"/>
</dbReference>
<keyword evidence="4" id="KW-0539">Nucleus</keyword>
<comment type="similarity">
    <text evidence="2">Belongs to the NUP186/NUP192/NUP205 family.</text>
</comment>